<keyword evidence="7" id="KW-0813">Transport</keyword>
<dbReference type="Pfam" id="PF03208">
    <property type="entry name" value="PRA1"/>
    <property type="match status" value="1"/>
</dbReference>
<keyword evidence="4 7" id="KW-0812">Transmembrane</keyword>
<dbReference type="AlphaFoldDB" id="A0AAP0JZ15"/>
<evidence type="ECO:0000313" key="10">
    <source>
        <dbReference type="Proteomes" id="UP001420932"/>
    </source>
</evidence>
<feature type="transmembrane region" description="Helical" evidence="7">
    <location>
        <begin position="118"/>
        <end position="138"/>
    </location>
</feature>
<evidence type="ECO:0000256" key="8">
    <source>
        <dbReference type="SAM" id="MobiDB-lite"/>
    </source>
</evidence>
<keyword evidence="6 7" id="KW-0472">Membrane</keyword>
<organism evidence="9 10">
    <name type="scientific">Stephania yunnanensis</name>
    <dbReference type="NCBI Taxonomy" id="152371"/>
    <lineage>
        <taxon>Eukaryota</taxon>
        <taxon>Viridiplantae</taxon>
        <taxon>Streptophyta</taxon>
        <taxon>Embryophyta</taxon>
        <taxon>Tracheophyta</taxon>
        <taxon>Spermatophyta</taxon>
        <taxon>Magnoliopsida</taxon>
        <taxon>Ranunculales</taxon>
        <taxon>Menispermaceae</taxon>
        <taxon>Menispermoideae</taxon>
        <taxon>Cissampelideae</taxon>
        <taxon>Stephania</taxon>
    </lineage>
</organism>
<evidence type="ECO:0000256" key="7">
    <source>
        <dbReference type="RuleBase" id="RU363107"/>
    </source>
</evidence>
<evidence type="ECO:0000256" key="2">
    <source>
        <dbReference type="ARBA" id="ARBA00004141"/>
    </source>
</evidence>
<dbReference type="PANTHER" id="PTHR19317">
    <property type="entry name" value="PRENYLATED RAB ACCEPTOR 1-RELATED"/>
    <property type="match status" value="1"/>
</dbReference>
<reference evidence="9 10" key="1">
    <citation type="submission" date="2024-01" db="EMBL/GenBank/DDBJ databases">
        <title>Genome assemblies of Stephania.</title>
        <authorList>
            <person name="Yang L."/>
        </authorList>
    </citation>
    <scope>NUCLEOTIDE SEQUENCE [LARGE SCALE GENOMIC DNA]</scope>
    <source>
        <strain evidence="9">YNDBR</strain>
        <tissue evidence="9">Leaf</tissue>
    </source>
</reference>
<dbReference type="EMBL" id="JBBNAF010000005">
    <property type="protein sequence ID" value="KAK9142429.1"/>
    <property type="molecule type" value="Genomic_DNA"/>
</dbReference>
<comment type="subcellular location">
    <subcellularLocation>
        <location evidence="2 7">Membrane</location>
        <topology evidence="2 7">Multi-pass membrane protein</topology>
    </subcellularLocation>
</comment>
<dbReference type="GO" id="GO:0005794">
    <property type="term" value="C:Golgi apparatus"/>
    <property type="evidence" value="ECO:0007669"/>
    <property type="project" value="TreeGrafter"/>
</dbReference>
<evidence type="ECO:0000256" key="5">
    <source>
        <dbReference type="ARBA" id="ARBA00022989"/>
    </source>
</evidence>
<comment type="similarity">
    <text evidence="3 7">Belongs to the PRA1 family.</text>
</comment>
<feature type="transmembrane region" description="Helical" evidence="7">
    <location>
        <begin position="65"/>
        <end position="84"/>
    </location>
</feature>
<gene>
    <name evidence="9" type="ORF">Syun_011829</name>
</gene>
<name>A0AAP0JZ15_9MAGN</name>
<sequence length="263" mass="29037">MTTYGTIPTAPPPSGSLEYISRAKERMRSGLATRRPWREMIPALHALGLPSGTGDAVSRIRTNLAYFRTNYAMIVLGIVFLSLLWHPISLIVFVVMMLAWLILYFLRDEPLAIFHRTINDRVVLVVLGVVTLVALLLTRATTNILVSLAVGVAVVIVHAAFRRTEDLFVDEEAAAAVGRRGIKEPFVEFNHGKARDGGAKEAQPTGNPNVSRLSSSLRRKSDAQSIVTCITLGESMATDGGNKIRRYTLIEENRETLFTNQYA</sequence>
<proteinExistence type="inferred from homology"/>
<protein>
    <recommendedName>
        <fullName evidence="7">PRA1 family protein</fullName>
    </recommendedName>
</protein>
<keyword evidence="10" id="KW-1185">Reference proteome</keyword>
<evidence type="ECO:0000256" key="1">
    <source>
        <dbReference type="ARBA" id="ARBA00002501"/>
    </source>
</evidence>
<dbReference type="GO" id="GO:0005783">
    <property type="term" value="C:endoplasmic reticulum"/>
    <property type="evidence" value="ECO:0007669"/>
    <property type="project" value="TreeGrafter"/>
</dbReference>
<evidence type="ECO:0000256" key="6">
    <source>
        <dbReference type="ARBA" id="ARBA00023136"/>
    </source>
</evidence>
<evidence type="ECO:0000313" key="9">
    <source>
        <dbReference type="EMBL" id="KAK9142429.1"/>
    </source>
</evidence>
<feature type="region of interest" description="Disordered" evidence="8">
    <location>
        <begin position="194"/>
        <end position="218"/>
    </location>
</feature>
<evidence type="ECO:0000256" key="4">
    <source>
        <dbReference type="ARBA" id="ARBA00022692"/>
    </source>
</evidence>
<accession>A0AAP0JZ15</accession>
<comment type="function">
    <text evidence="1 7">May be involved in both secretory and endocytic intracellular trafficking in the endosomal/prevacuolar compartments.</text>
</comment>
<feature type="transmembrane region" description="Helical" evidence="7">
    <location>
        <begin position="144"/>
        <end position="161"/>
    </location>
</feature>
<comment type="caution">
    <text evidence="9">The sequence shown here is derived from an EMBL/GenBank/DDBJ whole genome shotgun (WGS) entry which is preliminary data.</text>
</comment>
<evidence type="ECO:0000256" key="3">
    <source>
        <dbReference type="ARBA" id="ARBA00006483"/>
    </source>
</evidence>
<dbReference type="PANTHER" id="PTHR19317:SF2">
    <property type="entry name" value="PRA1 FAMILY PROTEIN F2"/>
    <property type="match status" value="1"/>
</dbReference>
<dbReference type="InterPro" id="IPR004895">
    <property type="entry name" value="Prenylated_rab_accept_PRA1"/>
</dbReference>
<dbReference type="Proteomes" id="UP001420932">
    <property type="component" value="Unassembled WGS sequence"/>
</dbReference>
<keyword evidence="5 7" id="KW-1133">Transmembrane helix</keyword>
<dbReference type="GO" id="GO:0016020">
    <property type="term" value="C:membrane"/>
    <property type="evidence" value="ECO:0007669"/>
    <property type="project" value="UniProtKB-SubCell"/>
</dbReference>
<dbReference type="GO" id="GO:0016192">
    <property type="term" value="P:vesicle-mediated transport"/>
    <property type="evidence" value="ECO:0007669"/>
    <property type="project" value="TreeGrafter"/>
</dbReference>